<evidence type="ECO:0000313" key="2">
    <source>
        <dbReference type="EMBL" id="MBY5951490.1"/>
    </source>
</evidence>
<dbReference type="RefSeq" id="WP_222584149.1">
    <property type="nucleotide sequence ID" value="NZ_JAHVHP010000002.1"/>
</dbReference>
<dbReference type="Proteomes" id="UP000766609">
    <property type="component" value="Unassembled WGS sequence"/>
</dbReference>
<dbReference type="InterPro" id="IPR012433">
    <property type="entry name" value="Imm11"/>
</dbReference>
<dbReference type="Pfam" id="PF07791">
    <property type="entry name" value="Imm11"/>
    <property type="match status" value="1"/>
</dbReference>
<accession>A0ABS7N685</accession>
<name>A0ABS7N685_9BACT</name>
<comment type="caution">
    <text evidence="2">The sequence shown here is derived from an EMBL/GenBank/DDBJ whole genome shotgun (WGS) entry which is preliminary data.</text>
</comment>
<protein>
    <recommendedName>
        <fullName evidence="1">Immunity MXAN-0049 protein domain-containing protein</fullName>
    </recommendedName>
</protein>
<dbReference type="EMBL" id="JAHVHP010000002">
    <property type="protein sequence ID" value="MBY5951490.1"/>
    <property type="molecule type" value="Genomic_DNA"/>
</dbReference>
<reference evidence="2 3" key="1">
    <citation type="submission" date="2021-06" db="EMBL/GenBank/DDBJ databases">
        <title>44 bacteria genomes isolated from Dapeng, Shenzhen.</title>
        <authorList>
            <person name="Zheng W."/>
            <person name="Yu S."/>
            <person name="Huang Y."/>
        </authorList>
    </citation>
    <scope>NUCLEOTIDE SEQUENCE [LARGE SCALE GENOMIC DNA]</scope>
    <source>
        <strain evidence="2 3">DP5N14-6</strain>
    </source>
</reference>
<organism evidence="2 3">
    <name type="scientific">Algoriphagus marincola</name>
    <dbReference type="NCBI Taxonomy" id="264027"/>
    <lineage>
        <taxon>Bacteria</taxon>
        <taxon>Pseudomonadati</taxon>
        <taxon>Bacteroidota</taxon>
        <taxon>Cytophagia</taxon>
        <taxon>Cytophagales</taxon>
        <taxon>Cyclobacteriaceae</taxon>
        <taxon>Algoriphagus</taxon>
    </lineage>
</organism>
<gene>
    <name evidence="2" type="ORF">KUV23_10930</name>
</gene>
<feature type="domain" description="Immunity MXAN-0049 protein" evidence="1">
    <location>
        <begin position="42"/>
        <end position="147"/>
    </location>
</feature>
<keyword evidence="3" id="KW-1185">Reference proteome</keyword>
<sequence>MTVAPLDLIKDYSEKCHINDPHFLGNHDNRSLLSFEPKISDIILNNRIKVPDLFSAGGMLSPRKIVSTRLKKILENSSEKMSIQFFPISLIQGKKITQGHWITNFVSFKDESLDFEKSTFIVNTDTPVKNKYGVYIDSVSSSERRRFKNLSEFLQIKNEGWEKGTTVFAEIPFIKESENDPILLFDEVPILGIIVSEELKKEMEKHGLRGIEFKPLEIPDEEWYGPNGLRKQFYK</sequence>
<evidence type="ECO:0000313" key="3">
    <source>
        <dbReference type="Proteomes" id="UP000766609"/>
    </source>
</evidence>
<proteinExistence type="predicted"/>
<evidence type="ECO:0000259" key="1">
    <source>
        <dbReference type="Pfam" id="PF07791"/>
    </source>
</evidence>